<proteinExistence type="predicted"/>
<keyword evidence="2" id="KW-1133">Transmembrane helix</keyword>
<organism evidence="3">
    <name type="scientific">Timema shepardi</name>
    <name type="common">Walking stick</name>
    <dbReference type="NCBI Taxonomy" id="629360"/>
    <lineage>
        <taxon>Eukaryota</taxon>
        <taxon>Metazoa</taxon>
        <taxon>Ecdysozoa</taxon>
        <taxon>Arthropoda</taxon>
        <taxon>Hexapoda</taxon>
        <taxon>Insecta</taxon>
        <taxon>Pterygota</taxon>
        <taxon>Neoptera</taxon>
        <taxon>Polyneoptera</taxon>
        <taxon>Phasmatodea</taxon>
        <taxon>Timematodea</taxon>
        <taxon>Timematoidea</taxon>
        <taxon>Timematidae</taxon>
        <taxon>Timema</taxon>
    </lineage>
</organism>
<feature type="compositionally biased region" description="Polar residues" evidence="1">
    <location>
        <begin position="26"/>
        <end position="55"/>
    </location>
</feature>
<evidence type="ECO:0000256" key="2">
    <source>
        <dbReference type="SAM" id="Phobius"/>
    </source>
</evidence>
<protein>
    <submittedName>
        <fullName evidence="3">Uncharacterized protein</fullName>
    </submittedName>
</protein>
<feature type="region of interest" description="Disordered" evidence="1">
    <location>
        <begin position="370"/>
        <end position="396"/>
    </location>
</feature>
<feature type="compositionally biased region" description="Acidic residues" evidence="1">
    <location>
        <begin position="381"/>
        <end position="396"/>
    </location>
</feature>
<feature type="compositionally biased region" description="Polar residues" evidence="1">
    <location>
        <begin position="93"/>
        <end position="102"/>
    </location>
</feature>
<keyword evidence="2" id="KW-0812">Transmembrane</keyword>
<dbReference type="AlphaFoldDB" id="A0A7R9ART2"/>
<gene>
    <name evidence="3" type="ORF">TSIB3V08_LOCUS3578</name>
</gene>
<keyword evidence="2" id="KW-0472">Membrane</keyword>
<sequence>MGSHTANYSKCPNYVDLPEKKKLAQESRTNNQNRNMTRLTSPPTPVLTDTQNYPSMWQRPASNPPIGQQPMPEAARIHRSYAQAEQGPHTHGPTHQENSPTGSDIKDFIKFLKELNFMKIITHFKPYLNRLRQATDSTEKMVIMIEGETDAVCARDEEQGYFGPVTALPVTERRGSSLLRTCYSVYLIHGPVTKSNSSFGLSGTEQFCLNSLSPLLSSCTSHHDSRCRDSILPRTVTRVAGNLPYLSPRLALLGLYPFSHHDSRCRDSILPPTAVHVAATISPNFFLALPTWESGKSKEAENSDELGISNVAGVFWVVIIGTGTAFFVASCELLWNCRKIAVEEKVTPWKAIVAELKFALNFSNQTKPVNLSHDGSHSESSEDSFESNDAENQLEN</sequence>
<feature type="compositionally biased region" description="Polar residues" evidence="1">
    <location>
        <begin position="1"/>
        <end position="10"/>
    </location>
</feature>
<accession>A0A7R9ART2</accession>
<evidence type="ECO:0000256" key="1">
    <source>
        <dbReference type="SAM" id="MobiDB-lite"/>
    </source>
</evidence>
<dbReference type="EMBL" id="OC001198">
    <property type="protein sequence ID" value="CAD7259372.1"/>
    <property type="molecule type" value="Genomic_DNA"/>
</dbReference>
<reference evidence="3" key="1">
    <citation type="submission" date="2020-11" db="EMBL/GenBank/DDBJ databases">
        <authorList>
            <person name="Tran Van P."/>
        </authorList>
    </citation>
    <scope>NUCLEOTIDE SEQUENCE</scope>
</reference>
<feature type="region of interest" description="Disordered" evidence="1">
    <location>
        <begin position="1"/>
        <end position="103"/>
    </location>
</feature>
<name>A0A7R9ART2_TIMSH</name>
<feature type="transmembrane region" description="Helical" evidence="2">
    <location>
        <begin position="313"/>
        <end position="335"/>
    </location>
</feature>
<evidence type="ECO:0000313" key="3">
    <source>
        <dbReference type="EMBL" id="CAD7259372.1"/>
    </source>
</evidence>